<reference evidence="2" key="1">
    <citation type="submission" date="2015-01" db="EMBL/GenBank/DDBJ databases">
        <authorList>
            <person name="Aksoy S."/>
            <person name="Warren W."/>
            <person name="Wilson R.K."/>
        </authorList>
    </citation>
    <scope>NUCLEOTIDE SEQUENCE [LARGE SCALE GENOMIC DNA]</scope>
    <source>
        <strain evidence="2">IAEA</strain>
    </source>
</reference>
<organism evidence="1 2">
    <name type="scientific">Glossina palpalis gambiensis</name>
    <dbReference type="NCBI Taxonomy" id="67801"/>
    <lineage>
        <taxon>Eukaryota</taxon>
        <taxon>Metazoa</taxon>
        <taxon>Ecdysozoa</taxon>
        <taxon>Arthropoda</taxon>
        <taxon>Hexapoda</taxon>
        <taxon>Insecta</taxon>
        <taxon>Pterygota</taxon>
        <taxon>Neoptera</taxon>
        <taxon>Endopterygota</taxon>
        <taxon>Diptera</taxon>
        <taxon>Brachycera</taxon>
        <taxon>Muscomorpha</taxon>
        <taxon>Hippoboscoidea</taxon>
        <taxon>Glossinidae</taxon>
        <taxon>Glossina</taxon>
    </lineage>
</organism>
<protein>
    <submittedName>
        <fullName evidence="1">Uncharacterized protein</fullName>
    </submittedName>
</protein>
<dbReference type="VEuPathDB" id="VectorBase:GPPI026393"/>
<keyword evidence="2" id="KW-1185">Reference proteome</keyword>
<name>A0A1B0BD93_9MUSC</name>
<dbReference type="AlphaFoldDB" id="A0A1B0BD93"/>
<reference evidence="1" key="2">
    <citation type="submission" date="2020-05" db="UniProtKB">
        <authorList>
            <consortium name="EnsemblMetazoa"/>
        </authorList>
    </citation>
    <scope>IDENTIFICATION</scope>
    <source>
        <strain evidence="1">IAEA</strain>
    </source>
</reference>
<dbReference type="Proteomes" id="UP000092460">
    <property type="component" value="Unassembled WGS sequence"/>
</dbReference>
<evidence type="ECO:0000313" key="2">
    <source>
        <dbReference type="Proteomes" id="UP000092460"/>
    </source>
</evidence>
<sequence>MTTHSVQQPFQNLLCLPNSSNTLNGNTGNYNGLWLMLVESRLANSLTLGVSRCSTVEVLLLTFFLHNIAFVIQAVMVERNVYAYYRLPTSVIKTSNFSQTFYVLQCPYPTAYSIPRPSEMSICAIVGRYQELIKQKDNNVVDNERKRDMQQLPPFIITIKPKKKKLLKVVTIKKVKPQIHLMRPKELQENVEEIKPRRRHHQPLHDQQIQISNLRPVKILDGMNEPIKELVNASTDYPIKHMLDEHYQDDGDNERIDNSEEFDFVDIPEDTSSPLRFLTARNALSKLKLEKPVDIFPDDSYGNSEKFFAELNDFGRGFHTKGYHNMYHRDEILNDHIIYDDLQQNGNYKHKQKIKEKF</sequence>
<dbReference type="EMBL" id="JXJN01012383">
    <property type="status" value="NOT_ANNOTATED_CDS"/>
    <property type="molecule type" value="Genomic_DNA"/>
</dbReference>
<evidence type="ECO:0000313" key="1">
    <source>
        <dbReference type="EnsemblMetazoa" id="GPPI026393-PA"/>
    </source>
</evidence>
<proteinExistence type="predicted"/>
<accession>A0A1B0BD93</accession>
<dbReference type="EnsemblMetazoa" id="GPPI026393-RA">
    <property type="protein sequence ID" value="GPPI026393-PA"/>
    <property type="gene ID" value="GPPI026393"/>
</dbReference>